<gene>
    <name evidence="1" type="ORF">F441_22399</name>
</gene>
<reference evidence="1 2" key="1">
    <citation type="submission" date="2013-11" db="EMBL/GenBank/DDBJ databases">
        <title>The Genome Sequence of Phytophthora parasitica CJ01A1.</title>
        <authorList>
            <consortium name="The Broad Institute Genomics Platform"/>
            <person name="Russ C."/>
            <person name="Tyler B."/>
            <person name="Panabieres F."/>
            <person name="Shan W."/>
            <person name="Tripathy S."/>
            <person name="Grunwald N."/>
            <person name="Machado M."/>
            <person name="Johnson C.S."/>
            <person name="Walker B."/>
            <person name="Young S.K."/>
            <person name="Zeng Q."/>
            <person name="Gargeya S."/>
            <person name="Fitzgerald M."/>
            <person name="Haas B."/>
            <person name="Abouelleil A."/>
            <person name="Allen A.W."/>
            <person name="Alvarado L."/>
            <person name="Arachchi H.M."/>
            <person name="Berlin A.M."/>
            <person name="Chapman S.B."/>
            <person name="Gainer-Dewar J."/>
            <person name="Goldberg J."/>
            <person name="Griggs A."/>
            <person name="Gujja S."/>
            <person name="Hansen M."/>
            <person name="Howarth C."/>
            <person name="Imamovic A."/>
            <person name="Ireland A."/>
            <person name="Larimer J."/>
            <person name="McCowan C."/>
            <person name="Murphy C."/>
            <person name="Pearson M."/>
            <person name="Poon T.W."/>
            <person name="Priest M."/>
            <person name="Roberts A."/>
            <person name="Saif S."/>
            <person name="Shea T."/>
            <person name="Sisk P."/>
            <person name="Sykes S."/>
            <person name="Wortman J."/>
            <person name="Nusbaum C."/>
            <person name="Birren B."/>
        </authorList>
    </citation>
    <scope>NUCLEOTIDE SEQUENCE [LARGE SCALE GENOMIC DNA]</scope>
    <source>
        <strain evidence="1 2">CJ01A1</strain>
    </source>
</reference>
<dbReference type="EMBL" id="ANIX01004620">
    <property type="protein sequence ID" value="ETP00181.1"/>
    <property type="molecule type" value="Genomic_DNA"/>
</dbReference>
<sequence>MALIEFFREITITSVLENVCIGFFETEDVTQELRRRGIDKDEQFIFEQDDH</sequence>
<evidence type="ECO:0000313" key="2">
    <source>
        <dbReference type="Proteomes" id="UP000018958"/>
    </source>
</evidence>
<dbReference type="Proteomes" id="UP000018958">
    <property type="component" value="Unassembled WGS sequence"/>
</dbReference>
<accession>W2VPS5</accession>
<comment type="caution">
    <text evidence="1">The sequence shown here is derived from an EMBL/GenBank/DDBJ whole genome shotgun (WGS) entry which is preliminary data.</text>
</comment>
<proteinExistence type="predicted"/>
<protein>
    <submittedName>
        <fullName evidence="1">Uncharacterized protein</fullName>
    </submittedName>
</protein>
<dbReference type="AlphaFoldDB" id="W2VPS5"/>
<name>W2VPS5_PHYNI</name>
<organism evidence="1 2">
    <name type="scientific">Phytophthora nicotianae CJ01A1</name>
    <dbReference type="NCBI Taxonomy" id="1317063"/>
    <lineage>
        <taxon>Eukaryota</taxon>
        <taxon>Sar</taxon>
        <taxon>Stramenopiles</taxon>
        <taxon>Oomycota</taxon>
        <taxon>Peronosporomycetes</taxon>
        <taxon>Peronosporales</taxon>
        <taxon>Peronosporaceae</taxon>
        <taxon>Phytophthora</taxon>
    </lineage>
</organism>
<evidence type="ECO:0000313" key="1">
    <source>
        <dbReference type="EMBL" id="ETP00181.1"/>
    </source>
</evidence>